<dbReference type="PROSITE" id="PS00061">
    <property type="entry name" value="ADH_SHORT"/>
    <property type="match status" value="1"/>
</dbReference>
<dbReference type="OrthoDB" id="1669814at2759"/>
<dbReference type="InterPro" id="IPR051122">
    <property type="entry name" value="SDR_DHRS6-like"/>
</dbReference>
<dbReference type="SUPFAM" id="SSF51735">
    <property type="entry name" value="NAD(P)-binding Rossmann-fold domains"/>
    <property type="match status" value="1"/>
</dbReference>
<sequence length="254" mass="26851">MDSSSSSSLKDKLVFITGAGSGIGRATAIKLSSLGAILYLTDISIEGLGATLLCCTPHDRHKHRTRCIDVSSDLDCELAIAEATVGFGRIDHVFNCAGINPTAYPLTETPVGYFERLLSVNVMGVYNITRLAIPHLPQHAGSSIVNVASISGLKPSKNVATYCATKYAVVGFSKSMALELGEKGVRVNVVAPGYIYTPTNGSVRRGEDAVKRAEKDVSMGRFGTAEEVADVVAFLMSEGARYMNGSVVQIDGGK</sequence>
<evidence type="ECO:0000256" key="1">
    <source>
        <dbReference type="ARBA" id="ARBA00006484"/>
    </source>
</evidence>
<dbReference type="AlphaFoldDB" id="A0A0D2JBG0"/>
<name>A0A0D2JBG0_9EURO</name>
<dbReference type="InterPro" id="IPR020904">
    <property type="entry name" value="Sc_DH/Rdtase_CS"/>
</dbReference>
<dbReference type="RefSeq" id="XP_013273571.1">
    <property type="nucleotide sequence ID" value="XM_013418117.1"/>
</dbReference>
<dbReference type="PRINTS" id="PR00081">
    <property type="entry name" value="GDHRDH"/>
</dbReference>
<dbReference type="GeneID" id="25292482"/>
<dbReference type="Proteomes" id="UP000053617">
    <property type="component" value="Unassembled WGS sequence"/>
</dbReference>
<dbReference type="EMBL" id="KN847477">
    <property type="protein sequence ID" value="KIX06435.1"/>
    <property type="molecule type" value="Genomic_DNA"/>
</dbReference>
<protein>
    <submittedName>
        <fullName evidence="4">Rhinocladiella mackenziei CBS 650.93 unplaced genomic scaffold supercont1.3, whole genome shotgun sequence</fullName>
    </submittedName>
</protein>
<keyword evidence="5" id="KW-1185">Reference proteome</keyword>
<dbReference type="InterPro" id="IPR002347">
    <property type="entry name" value="SDR_fam"/>
</dbReference>
<dbReference type="STRING" id="1442369.A0A0D2JBG0"/>
<dbReference type="CDD" id="cd05233">
    <property type="entry name" value="SDR_c"/>
    <property type="match status" value="1"/>
</dbReference>
<dbReference type="Pfam" id="PF13561">
    <property type="entry name" value="adh_short_C2"/>
    <property type="match status" value="1"/>
</dbReference>
<organism evidence="4 5">
    <name type="scientific">Rhinocladiella mackenziei CBS 650.93</name>
    <dbReference type="NCBI Taxonomy" id="1442369"/>
    <lineage>
        <taxon>Eukaryota</taxon>
        <taxon>Fungi</taxon>
        <taxon>Dikarya</taxon>
        <taxon>Ascomycota</taxon>
        <taxon>Pezizomycotina</taxon>
        <taxon>Eurotiomycetes</taxon>
        <taxon>Chaetothyriomycetidae</taxon>
        <taxon>Chaetothyriales</taxon>
        <taxon>Herpotrichiellaceae</taxon>
        <taxon>Rhinocladiella</taxon>
    </lineage>
</organism>
<evidence type="ECO:0000313" key="4">
    <source>
        <dbReference type="EMBL" id="KIX06435.1"/>
    </source>
</evidence>
<dbReference type="VEuPathDB" id="FungiDB:Z518_04411"/>
<comment type="similarity">
    <text evidence="1">Belongs to the short-chain dehydrogenases/reductases (SDR) family.</text>
</comment>
<evidence type="ECO:0000256" key="2">
    <source>
        <dbReference type="ARBA" id="ARBA00022857"/>
    </source>
</evidence>
<keyword evidence="3" id="KW-0560">Oxidoreductase</keyword>
<dbReference type="PANTHER" id="PTHR43477:SF1">
    <property type="entry name" value="DIHYDROANTICAPSIN 7-DEHYDROGENASE"/>
    <property type="match status" value="1"/>
</dbReference>
<dbReference type="Gene3D" id="3.40.50.720">
    <property type="entry name" value="NAD(P)-binding Rossmann-like Domain"/>
    <property type="match status" value="1"/>
</dbReference>
<accession>A0A0D2JBG0</accession>
<keyword evidence="2" id="KW-0521">NADP</keyword>
<dbReference type="PANTHER" id="PTHR43477">
    <property type="entry name" value="DIHYDROANTICAPSIN 7-DEHYDROGENASE"/>
    <property type="match status" value="1"/>
</dbReference>
<reference evidence="4 5" key="1">
    <citation type="submission" date="2015-01" db="EMBL/GenBank/DDBJ databases">
        <title>The Genome Sequence of Rhinocladiella mackenzie CBS 650.93.</title>
        <authorList>
            <consortium name="The Broad Institute Genomics Platform"/>
            <person name="Cuomo C."/>
            <person name="de Hoog S."/>
            <person name="Gorbushina A."/>
            <person name="Stielow B."/>
            <person name="Teixiera M."/>
            <person name="Abouelleil A."/>
            <person name="Chapman S.B."/>
            <person name="Priest M."/>
            <person name="Young S.K."/>
            <person name="Wortman J."/>
            <person name="Nusbaum C."/>
            <person name="Birren B."/>
        </authorList>
    </citation>
    <scope>NUCLEOTIDE SEQUENCE [LARGE SCALE GENOMIC DNA]</scope>
    <source>
        <strain evidence="4 5">CBS 650.93</strain>
    </source>
</reference>
<dbReference type="PRINTS" id="PR00080">
    <property type="entry name" value="SDRFAMILY"/>
</dbReference>
<evidence type="ECO:0000256" key="3">
    <source>
        <dbReference type="ARBA" id="ARBA00023002"/>
    </source>
</evidence>
<dbReference type="HOGENOM" id="CLU_010194_1_0_1"/>
<dbReference type="GO" id="GO:0016491">
    <property type="term" value="F:oxidoreductase activity"/>
    <property type="evidence" value="ECO:0007669"/>
    <property type="project" value="UniProtKB-KW"/>
</dbReference>
<dbReference type="FunFam" id="3.40.50.720:FF:000084">
    <property type="entry name" value="Short-chain dehydrogenase reductase"/>
    <property type="match status" value="1"/>
</dbReference>
<proteinExistence type="inferred from homology"/>
<evidence type="ECO:0000313" key="5">
    <source>
        <dbReference type="Proteomes" id="UP000053617"/>
    </source>
</evidence>
<dbReference type="InterPro" id="IPR036291">
    <property type="entry name" value="NAD(P)-bd_dom_sf"/>
</dbReference>
<gene>
    <name evidence="4" type="ORF">Z518_04411</name>
</gene>